<evidence type="ECO:0000256" key="3">
    <source>
        <dbReference type="ARBA" id="ARBA00023315"/>
    </source>
</evidence>
<dbReference type="InterPro" id="IPR020616">
    <property type="entry name" value="Thiolase_N"/>
</dbReference>
<keyword evidence="5" id="KW-0732">Signal</keyword>
<reference evidence="8 9" key="1">
    <citation type="journal article" date="2014" name="Agronomy (Basel)">
        <title>A Draft Genome Sequence for Ensete ventricosum, the Drought-Tolerant Tree Against Hunger.</title>
        <authorList>
            <person name="Harrison J."/>
            <person name="Moore K.A."/>
            <person name="Paszkiewicz K."/>
            <person name="Jones T."/>
            <person name="Grant M."/>
            <person name="Ambacheew D."/>
            <person name="Muzemil S."/>
            <person name="Studholme D.J."/>
        </authorList>
    </citation>
    <scope>NUCLEOTIDE SEQUENCE [LARGE SCALE GENOMIC DNA]</scope>
</reference>
<evidence type="ECO:0008006" key="10">
    <source>
        <dbReference type="Google" id="ProtNLM"/>
    </source>
</evidence>
<dbReference type="InterPro" id="IPR020617">
    <property type="entry name" value="Thiolase_C"/>
</dbReference>
<proteinExistence type="inferred from homology"/>
<evidence type="ECO:0000256" key="5">
    <source>
        <dbReference type="SAM" id="SignalP"/>
    </source>
</evidence>
<dbReference type="Gene3D" id="3.40.47.10">
    <property type="match status" value="1"/>
</dbReference>
<dbReference type="AlphaFoldDB" id="A0A426XTU3"/>
<dbReference type="PANTHER" id="PTHR18919:SF161">
    <property type="entry name" value="ACETYL-COA ACETYLTRANSFERASE 2"/>
    <property type="match status" value="1"/>
</dbReference>
<dbReference type="Pfam" id="PF00108">
    <property type="entry name" value="Thiolase_N"/>
    <property type="match status" value="1"/>
</dbReference>
<comment type="similarity">
    <text evidence="1 4">Belongs to the thiolase-like superfamily. Thiolase family.</text>
</comment>
<dbReference type="Pfam" id="PF02803">
    <property type="entry name" value="Thiolase_C"/>
    <property type="match status" value="1"/>
</dbReference>
<feature type="domain" description="Thiolase C-terminal" evidence="7">
    <location>
        <begin position="102"/>
        <end position="214"/>
    </location>
</feature>
<dbReference type="InterPro" id="IPR016039">
    <property type="entry name" value="Thiolase-like"/>
</dbReference>
<evidence type="ECO:0000313" key="8">
    <source>
        <dbReference type="EMBL" id="RRT42925.1"/>
    </source>
</evidence>
<dbReference type="InterPro" id="IPR002155">
    <property type="entry name" value="Thiolase"/>
</dbReference>
<feature type="signal peptide" evidence="5">
    <location>
        <begin position="1"/>
        <end position="19"/>
    </location>
</feature>
<dbReference type="Proteomes" id="UP000287651">
    <property type="component" value="Unassembled WGS sequence"/>
</dbReference>
<keyword evidence="2 4" id="KW-0808">Transferase</keyword>
<sequence>MLILALIIILLCLNKHRKGSRFGHDSLVDGMLKDGLWDVYNNFSMGMCAEVCADHHSITREEQFDPVKLRKLRPSFKEKGGTVTAGNASIISGEKALELGLQVIAKIRGYADAAQAPELFTTAPALAIPKAISNAGLEASQIDFYEINEAFSEKVNVHGGAVSLGHPLGCSGARILVTLIGVCFKFHVLRERHGKLGIAAVCNGGGGASALVFELV</sequence>
<evidence type="ECO:0000256" key="2">
    <source>
        <dbReference type="ARBA" id="ARBA00022679"/>
    </source>
</evidence>
<dbReference type="SUPFAM" id="SSF53901">
    <property type="entry name" value="Thiolase-like"/>
    <property type="match status" value="2"/>
</dbReference>
<dbReference type="CDD" id="cd00751">
    <property type="entry name" value="thiolase"/>
    <property type="match status" value="1"/>
</dbReference>
<dbReference type="InterPro" id="IPR020610">
    <property type="entry name" value="Thiolase_AS"/>
</dbReference>
<feature type="domain" description="Thiolase N-terminal" evidence="6">
    <location>
        <begin position="15"/>
        <end position="63"/>
    </location>
</feature>
<dbReference type="EMBL" id="AMZH03017493">
    <property type="protein sequence ID" value="RRT42925.1"/>
    <property type="molecule type" value="Genomic_DNA"/>
</dbReference>
<dbReference type="PROSITE" id="PS00737">
    <property type="entry name" value="THIOLASE_2"/>
    <property type="match status" value="1"/>
</dbReference>
<name>A0A426XTU3_ENSVE</name>
<dbReference type="PROSITE" id="PS00099">
    <property type="entry name" value="THIOLASE_3"/>
    <property type="match status" value="1"/>
</dbReference>
<organism evidence="8 9">
    <name type="scientific">Ensete ventricosum</name>
    <name type="common">Abyssinian banana</name>
    <name type="synonym">Musa ensete</name>
    <dbReference type="NCBI Taxonomy" id="4639"/>
    <lineage>
        <taxon>Eukaryota</taxon>
        <taxon>Viridiplantae</taxon>
        <taxon>Streptophyta</taxon>
        <taxon>Embryophyta</taxon>
        <taxon>Tracheophyta</taxon>
        <taxon>Spermatophyta</taxon>
        <taxon>Magnoliopsida</taxon>
        <taxon>Liliopsida</taxon>
        <taxon>Zingiberales</taxon>
        <taxon>Musaceae</taxon>
        <taxon>Ensete</taxon>
    </lineage>
</organism>
<comment type="caution">
    <text evidence="8">The sequence shown here is derived from an EMBL/GenBank/DDBJ whole genome shotgun (WGS) entry which is preliminary data.</text>
</comment>
<evidence type="ECO:0000256" key="1">
    <source>
        <dbReference type="ARBA" id="ARBA00010982"/>
    </source>
</evidence>
<dbReference type="PANTHER" id="PTHR18919">
    <property type="entry name" value="ACETYL-COA C-ACYLTRANSFERASE"/>
    <property type="match status" value="1"/>
</dbReference>
<dbReference type="InterPro" id="IPR020613">
    <property type="entry name" value="Thiolase_CS"/>
</dbReference>
<dbReference type="GO" id="GO:0005739">
    <property type="term" value="C:mitochondrion"/>
    <property type="evidence" value="ECO:0007669"/>
    <property type="project" value="TreeGrafter"/>
</dbReference>
<dbReference type="GO" id="GO:0003985">
    <property type="term" value="F:acetyl-CoA C-acetyltransferase activity"/>
    <property type="evidence" value="ECO:0007669"/>
    <property type="project" value="TreeGrafter"/>
</dbReference>
<gene>
    <name evidence="8" type="ORF">B296_00032329</name>
</gene>
<keyword evidence="3 4" id="KW-0012">Acyltransferase</keyword>
<evidence type="ECO:0000256" key="4">
    <source>
        <dbReference type="RuleBase" id="RU003557"/>
    </source>
</evidence>
<dbReference type="GO" id="GO:0006635">
    <property type="term" value="P:fatty acid beta-oxidation"/>
    <property type="evidence" value="ECO:0007669"/>
    <property type="project" value="TreeGrafter"/>
</dbReference>
<accession>A0A426XTU3</accession>
<feature type="chain" id="PRO_5019322528" description="Thiolase C-terminal domain-containing protein" evidence="5">
    <location>
        <begin position="20"/>
        <end position="216"/>
    </location>
</feature>
<evidence type="ECO:0000259" key="7">
    <source>
        <dbReference type="Pfam" id="PF02803"/>
    </source>
</evidence>
<evidence type="ECO:0000313" key="9">
    <source>
        <dbReference type="Proteomes" id="UP000287651"/>
    </source>
</evidence>
<evidence type="ECO:0000259" key="6">
    <source>
        <dbReference type="Pfam" id="PF00108"/>
    </source>
</evidence>
<protein>
    <recommendedName>
        <fullName evidence="10">Thiolase C-terminal domain-containing protein</fullName>
    </recommendedName>
</protein>